<dbReference type="EMBL" id="CADCUC010000439">
    <property type="protein sequence ID" value="CAA9346739.1"/>
    <property type="molecule type" value="Genomic_DNA"/>
</dbReference>
<protein>
    <submittedName>
        <fullName evidence="1">Uncharacterized protein</fullName>
    </submittedName>
</protein>
<evidence type="ECO:0000313" key="1">
    <source>
        <dbReference type="EMBL" id="CAA9346739.1"/>
    </source>
</evidence>
<sequence>DLKRIFGAFSLENLELRTDKDAEIRITRITGRDFSARPTKNSLVETMKVLGAADAPDKASPAEQARLLGASVEIFDAMAVGSLEAVGIEIRDPSGKEQVAGRIQRIAYKAADGTQPSDARIEGLDVATKDGRTRIGAVAFTGFALGPTVEGLRELADGAPAEADAAVLRKLIPTLGALRLSGLDVDVPNQRGQAPKRENIRFGVKDIELTADRPVNGIPTDLRLALEHLTFDVPGDTAEQGLKDLAAMGYRAVDLSWTAAANWNEPGSELVVREVSLRGSQMGSVTLRGVLGNVGRDVFNPDSALALVALVGATAKSLDLTIENGGLFERFIAREAKINRGAAEKLRREYGMAAAIGVPTMLGGSPAAKAIGQAVARFIAKPGRLTLSARTKDAGGLGIADLTAFDQPGAILERLDITAAAE</sequence>
<gene>
    <name evidence="1" type="ORF">AVDCRST_MAG90-2211</name>
</gene>
<feature type="non-terminal residue" evidence="1">
    <location>
        <position position="1"/>
    </location>
</feature>
<dbReference type="AlphaFoldDB" id="A0A6J4M0F3"/>
<proteinExistence type="predicted"/>
<accession>A0A6J4M0F3</accession>
<organism evidence="1">
    <name type="scientific">uncultured Microvirga sp</name>
    <dbReference type="NCBI Taxonomy" id="412392"/>
    <lineage>
        <taxon>Bacteria</taxon>
        <taxon>Pseudomonadati</taxon>
        <taxon>Pseudomonadota</taxon>
        <taxon>Alphaproteobacteria</taxon>
        <taxon>Hyphomicrobiales</taxon>
        <taxon>Methylobacteriaceae</taxon>
        <taxon>Microvirga</taxon>
        <taxon>environmental samples</taxon>
    </lineage>
</organism>
<name>A0A6J4M0F3_9HYPH</name>
<reference evidence="1" key="1">
    <citation type="submission" date="2020-02" db="EMBL/GenBank/DDBJ databases">
        <authorList>
            <person name="Meier V. D."/>
        </authorList>
    </citation>
    <scope>NUCLEOTIDE SEQUENCE</scope>
    <source>
        <strain evidence="1">AVDCRST_MAG90</strain>
    </source>
</reference>